<accession>A0ABP5MYF9</accession>
<dbReference type="Proteomes" id="UP001501084">
    <property type="component" value="Unassembled WGS sequence"/>
</dbReference>
<dbReference type="InterPro" id="IPR037175">
    <property type="entry name" value="KFase_sf"/>
</dbReference>
<evidence type="ECO:0000313" key="1">
    <source>
        <dbReference type="EMBL" id="GAA2188714.1"/>
    </source>
</evidence>
<gene>
    <name evidence="1" type="ORF">GCM10009786_18880</name>
</gene>
<dbReference type="SUPFAM" id="SSF102198">
    <property type="entry name" value="Putative cyclase"/>
    <property type="match status" value="1"/>
</dbReference>
<proteinExistence type="predicted"/>
<sequence>MAVVDLSHPVSTGMPVYPGDPEVRIAPALTVGADGVAVARLDMGSHTGTHLDAPAHSVVGGRTVDEIPLELVTGPARVLRVGPSPAAAGESITADRLAEPLPDHLPPIVCIATGWDVHFGGEAAGAHPSVSLDLARTLWARGARVLGVDCFSPDPTDAASLEAGMPVHEFWLGNDGVIVENLARLTSLPEVVEMSLIPLRIAAGDGSPIRALAFVE</sequence>
<dbReference type="PANTHER" id="PTHR31118">
    <property type="entry name" value="CYCLASE-LIKE PROTEIN 2"/>
    <property type="match status" value="1"/>
</dbReference>
<comment type="caution">
    <text evidence="1">The sequence shown here is derived from an EMBL/GenBank/DDBJ whole genome shotgun (WGS) entry which is preliminary data.</text>
</comment>
<name>A0ABP5MYF9_9MICO</name>
<evidence type="ECO:0000313" key="2">
    <source>
        <dbReference type="Proteomes" id="UP001501084"/>
    </source>
</evidence>
<dbReference type="Pfam" id="PF04199">
    <property type="entry name" value="Cyclase"/>
    <property type="match status" value="1"/>
</dbReference>
<dbReference type="RefSeq" id="WP_346058146.1">
    <property type="nucleotide sequence ID" value="NZ_BAAAOP010000006.1"/>
</dbReference>
<organism evidence="1 2">
    <name type="scientific">Leucobacter alluvii</name>
    <dbReference type="NCBI Taxonomy" id="340321"/>
    <lineage>
        <taxon>Bacteria</taxon>
        <taxon>Bacillati</taxon>
        <taxon>Actinomycetota</taxon>
        <taxon>Actinomycetes</taxon>
        <taxon>Micrococcales</taxon>
        <taxon>Microbacteriaceae</taxon>
        <taxon>Leucobacter</taxon>
    </lineage>
</organism>
<dbReference type="EMBL" id="BAAAOP010000006">
    <property type="protein sequence ID" value="GAA2188714.1"/>
    <property type="molecule type" value="Genomic_DNA"/>
</dbReference>
<dbReference type="Gene3D" id="3.50.30.50">
    <property type="entry name" value="Putative cyclase"/>
    <property type="match status" value="1"/>
</dbReference>
<keyword evidence="2" id="KW-1185">Reference proteome</keyword>
<protein>
    <submittedName>
        <fullName evidence="1">Cyclase family protein</fullName>
    </submittedName>
</protein>
<dbReference type="PANTHER" id="PTHR31118:SF12">
    <property type="entry name" value="CYCLASE-LIKE PROTEIN 2"/>
    <property type="match status" value="1"/>
</dbReference>
<dbReference type="InterPro" id="IPR007325">
    <property type="entry name" value="KFase/CYL"/>
</dbReference>
<reference evidence="2" key="1">
    <citation type="journal article" date="2019" name="Int. J. Syst. Evol. Microbiol.">
        <title>The Global Catalogue of Microorganisms (GCM) 10K type strain sequencing project: providing services to taxonomists for standard genome sequencing and annotation.</title>
        <authorList>
            <consortium name="The Broad Institute Genomics Platform"/>
            <consortium name="The Broad Institute Genome Sequencing Center for Infectious Disease"/>
            <person name="Wu L."/>
            <person name="Ma J."/>
        </authorList>
    </citation>
    <scope>NUCLEOTIDE SEQUENCE [LARGE SCALE GENOMIC DNA]</scope>
    <source>
        <strain evidence="2">JCM 14919</strain>
    </source>
</reference>